<organism evidence="1 3">
    <name type="scientific">Mycobacteroides chelonae</name>
    <name type="common">Mycobacterium chelonae</name>
    <dbReference type="NCBI Taxonomy" id="1774"/>
    <lineage>
        <taxon>Bacteria</taxon>
        <taxon>Bacillati</taxon>
        <taxon>Actinomycetota</taxon>
        <taxon>Actinomycetes</taxon>
        <taxon>Mycobacteriales</taxon>
        <taxon>Mycobacteriaceae</taxon>
        <taxon>Mycobacteroides</taxon>
    </lineage>
</organism>
<reference evidence="1 3" key="1">
    <citation type="submission" date="2016-10" db="EMBL/GenBank/DDBJ databases">
        <title>Evaluation of Human, Veterinary and Environmental Mycobacterium chelonae Isolates by Core Genome Phylogenomic Analysis, Targeted Gene Comparison, and Anti-microbial Susceptibility Patterns: A Tale of Mistaken Identities.</title>
        <authorList>
            <person name="Fogelson S.B."/>
            <person name="Camus A.C."/>
            <person name="Lorenz W."/>
            <person name="Vasireddy R."/>
            <person name="Vasireddy S."/>
            <person name="Smith T."/>
            <person name="Brown-Elliott B.A."/>
            <person name="Wallace R.J.Jr."/>
            <person name="Hasan N.A."/>
            <person name="Reischl U."/>
            <person name="Sanchez S."/>
        </authorList>
    </citation>
    <scope>NUCLEOTIDE SEQUENCE [LARGE SCALE GENOMIC DNA]</scope>
    <source>
        <strain evidence="1 3">15515</strain>
    </source>
</reference>
<reference evidence="2 4" key="2">
    <citation type="submission" date="2019-06" db="EMBL/GenBank/DDBJ databases">
        <title>Whole geneome sequnce of Mycobacteroides chelonae M77 isolated from bovine milk from Meghalaya, India.</title>
        <authorList>
            <person name="Vise E."/>
            <person name="Das S."/>
            <person name="Garg A."/>
            <person name="Ghatak S."/>
            <person name="Shakuntala I."/>
            <person name="Milton A.A.P."/>
            <person name="Karam A."/>
            <person name="Sanjukta R."/>
            <person name="Puro K."/>
            <person name="Sen A."/>
        </authorList>
    </citation>
    <scope>NUCLEOTIDE SEQUENCE [LARGE SCALE GENOMIC DNA]</scope>
    <source>
        <strain evidence="2 4">M77</strain>
    </source>
</reference>
<sequence>MTGQREVDAAARQHGWISNGGDRAVDTHRECVYRLPGTPAYASVAYSQTGVVLWAGGRDTSRAPRHFDGIGKVDRLVAFLAGN</sequence>
<protein>
    <submittedName>
        <fullName evidence="1">Uncharacterized protein</fullName>
    </submittedName>
</protein>
<name>A0A1S1LXU4_MYCCH</name>
<evidence type="ECO:0000313" key="1">
    <source>
        <dbReference type="EMBL" id="OHU60660.1"/>
    </source>
</evidence>
<dbReference type="Proteomes" id="UP000180043">
    <property type="component" value="Unassembled WGS sequence"/>
</dbReference>
<dbReference type="RefSeq" id="WP_070940461.1">
    <property type="nucleotide sequence ID" value="NZ_CP041150.1"/>
</dbReference>
<evidence type="ECO:0000313" key="4">
    <source>
        <dbReference type="Proteomes" id="UP000317728"/>
    </source>
</evidence>
<proteinExistence type="predicted"/>
<gene>
    <name evidence="1" type="ORF">BKG82_02030</name>
    <name evidence="2" type="ORF">FJK96_20915</name>
</gene>
<evidence type="ECO:0000313" key="3">
    <source>
        <dbReference type="Proteomes" id="UP000180043"/>
    </source>
</evidence>
<dbReference type="Proteomes" id="UP000317728">
    <property type="component" value="Chromosome"/>
</dbReference>
<dbReference type="EMBL" id="MLIQ01000008">
    <property type="protein sequence ID" value="OHU60660.1"/>
    <property type="molecule type" value="Genomic_DNA"/>
</dbReference>
<dbReference type="AlphaFoldDB" id="A0A1S1LXU4"/>
<dbReference type="EMBL" id="CP041150">
    <property type="protein sequence ID" value="QDF72375.1"/>
    <property type="molecule type" value="Genomic_DNA"/>
</dbReference>
<evidence type="ECO:0000313" key="2">
    <source>
        <dbReference type="EMBL" id="QDF72375.1"/>
    </source>
</evidence>
<accession>A0A1S1LXU4</accession>